<reference evidence="3" key="5">
    <citation type="journal article" date="2021" name="G3 (Bethesda)">
        <title>Aegilops tauschii genome assembly Aet v5.0 features greater sequence contiguity and improved annotation.</title>
        <authorList>
            <person name="Wang L."/>
            <person name="Zhu T."/>
            <person name="Rodriguez J.C."/>
            <person name="Deal K.R."/>
            <person name="Dubcovsky J."/>
            <person name="McGuire P.E."/>
            <person name="Lux T."/>
            <person name="Spannagl M."/>
            <person name="Mayer K.F.X."/>
            <person name="Baldrich P."/>
            <person name="Meyers B.C."/>
            <person name="Huo N."/>
            <person name="Gu Y.Q."/>
            <person name="Zhou H."/>
            <person name="Devos K.M."/>
            <person name="Bennetzen J.L."/>
            <person name="Unver T."/>
            <person name="Budak H."/>
            <person name="Gulick P.J."/>
            <person name="Galiba G."/>
            <person name="Kalapos B."/>
            <person name="Nelson D.R."/>
            <person name="Li P."/>
            <person name="You F.M."/>
            <person name="Luo M.C."/>
            <person name="Dvorak J."/>
        </authorList>
    </citation>
    <scope>NUCLEOTIDE SEQUENCE [LARGE SCALE GENOMIC DNA]</scope>
    <source>
        <strain evidence="3">cv. AL8/78</strain>
    </source>
</reference>
<keyword evidence="4" id="KW-1185">Reference proteome</keyword>
<evidence type="ECO:0000256" key="1">
    <source>
        <dbReference type="SAM" id="MobiDB-lite"/>
    </source>
</evidence>
<reference evidence="4" key="2">
    <citation type="journal article" date="2017" name="Nat. Plants">
        <title>The Aegilops tauschii genome reveals multiple impacts of transposons.</title>
        <authorList>
            <person name="Zhao G."/>
            <person name="Zou C."/>
            <person name="Li K."/>
            <person name="Wang K."/>
            <person name="Li T."/>
            <person name="Gao L."/>
            <person name="Zhang X."/>
            <person name="Wang H."/>
            <person name="Yang Z."/>
            <person name="Liu X."/>
            <person name="Jiang W."/>
            <person name="Mao L."/>
            <person name="Kong X."/>
            <person name="Jiao Y."/>
            <person name="Jia J."/>
        </authorList>
    </citation>
    <scope>NUCLEOTIDE SEQUENCE [LARGE SCALE GENOMIC DNA]</scope>
    <source>
        <strain evidence="4">cv. AL8/78</strain>
    </source>
</reference>
<dbReference type="Gramene" id="AET1Gv20824900.2">
    <property type="protein sequence ID" value="AET1Gv20824900.2"/>
    <property type="gene ID" value="AET1Gv20824900"/>
</dbReference>
<sequence length="148" mass="15355">MCARSRTSQPSMAAQSSLTLLLSLTAAAVGALQARGQRVPSLEGFITIGCGLQEQSSYTAPITKIPTMSDASYNYNISAEYMKPQPVLARSYHTVRGFPDTPAAATPCRPSYRGPSTCYGPCSCTATTMGSPSSPSSISTSASTSGGR</sequence>
<feature type="signal peptide" evidence="2">
    <location>
        <begin position="1"/>
        <end position="36"/>
    </location>
</feature>
<reference evidence="3" key="4">
    <citation type="submission" date="2019-03" db="UniProtKB">
        <authorList>
            <consortium name="EnsemblPlants"/>
        </authorList>
    </citation>
    <scope>IDENTIFICATION</scope>
</reference>
<dbReference type="Proteomes" id="UP000015105">
    <property type="component" value="Chromosome 1D"/>
</dbReference>
<organism evidence="3 4">
    <name type="scientific">Aegilops tauschii subsp. strangulata</name>
    <name type="common">Goatgrass</name>
    <dbReference type="NCBI Taxonomy" id="200361"/>
    <lineage>
        <taxon>Eukaryota</taxon>
        <taxon>Viridiplantae</taxon>
        <taxon>Streptophyta</taxon>
        <taxon>Embryophyta</taxon>
        <taxon>Tracheophyta</taxon>
        <taxon>Spermatophyta</taxon>
        <taxon>Magnoliopsida</taxon>
        <taxon>Liliopsida</taxon>
        <taxon>Poales</taxon>
        <taxon>Poaceae</taxon>
        <taxon>BOP clade</taxon>
        <taxon>Pooideae</taxon>
        <taxon>Triticodae</taxon>
        <taxon>Triticeae</taxon>
        <taxon>Triticinae</taxon>
        <taxon>Aegilops</taxon>
    </lineage>
</organism>
<evidence type="ECO:0000256" key="2">
    <source>
        <dbReference type="SAM" id="SignalP"/>
    </source>
</evidence>
<protein>
    <recommendedName>
        <fullName evidence="5">Malectin-like domain-containing protein</fullName>
    </recommendedName>
</protein>
<feature type="chain" id="PRO_5019436888" description="Malectin-like domain-containing protein" evidence="2">
    <location>
        <begin position="37"/>
        <end position="148"/>
    </location>
</feature>
<keyword evidence="2" id="KW-0732">Signal</keyword>
<accession>A0A452ZLN8</accession>
<reference evidence="4" key="1">
    <citation type="journal article" date="2014" name="Science">
        <title>Ancient hybridizations among the ancestral genomes of bread wheat.</title>
        <authorList>
            <consortium name="International Wheat Genome Sequencing Consortium,"/>
            <person name="Marcussen T."/>
            <person name="Sandve S.R."/>
            <person name="Heier L."/>
            <person name="Spannagl M."/>
            <person name="Pfeifer M."/>
            <person name="Jakobsen K.S."/>
            <person name="Wulff B.B."/>
            <person name="Steuernagel B."/>
            <person name="Mayer K.F."/>
            <person name="Olsen O.A."/>
        </authorList>
    </citation>
    <scope>NUCLEOTIDE SEQUENCE [LARGE SCALE GENOMIC DNA]</scope>
    <source>
        <strain evidence="4">cv. AL8/78</strain>
    </source>
</reference>
<dbReference type="EnsemblPlants" id="AET1Gv20824900.2">
    <property type="protein sequence ID" value="AET1Gv20824900.2"/>
    <property type="gene ID" value="AET1Gv20824900"/>
</dbReference>
<dbReference type="AlphaFoldDB" id="A0A452ZLN8"/>
<feature type="region of interest" description="Disordered" evidence="1">
    <location>
        <begin position="127"/>
        <end position="148"/>
    </location>
</feature>
<evidence type="ECO:0008006" key="5">
    <source>
        <dbReference type="Google" id="ProtNLM"/>
    </source>
</evidence>
<evidence type="ECO:0000313" key="3">
    <source>
        <dbReference type="EnsemblPlants" id="AET1Gv20824900.2"/>
    </source>
</evidence>
<reference evidence="3" key="3">
    <citation type="journal article" date="2017" name="Nature">
        <title>Genome sequence of the progenitor of the wheat D genome Aegilops tauschii.</title>
        <authorList>
            <person name="Luo M.C."/>
            <person name="Gu Y.Q."/>
            <person name="Puiu D."/>
            <person name="Wang H."/>
            <person name="Twardziok S.O."/>
            <person name="Deal K.R."/>
            <person name="Huo N."/>
            <person name="Zhu T."/>
            <person name="Wang L."/>
            <person name="Wang Y."/>
            <person name="McGuire P.E."/>
            <person name="Liu S."/>
            <person name="Long H."/>
            <person name="Ramasamy R.K."/>
            <person name="Rodriguez J.C."/>
            <person name="Van S.L."/>
            <person name="Yuan L."/>
            <person name="Wang Z."/>
            <person name="Xia Z."/>
            <person name="Xiao L."/>
            <person name="Anderson O.D."/>
            <person name="Ouyang S."/>
            <person name="Liang Y."/>
            <person name="Zimin A.V."/>
            <person name="Pertea G."/>
            <person name="Qi P."/>
            <person name="Bennetzen J.L."/>
            <person name="Dai X."/>
            <person name="Dawson M.W."/>
            <person name="Muller H.G."/>
            <person name="Kugler K."/>
            <person name="Rivarola-Duarte L."/>
            <person name="Spannagl M."/>
            <person name="Mayer K.F.X."/>
            <person name="Lu F.H."/>
            <person name="Bevan M.W."/>
            <person name="Leroy P."/>
            <person name="Li P."/>
            <person name="You F.M."/>
            <person name="Sun Q."/>
            <person name="Liu Z."/>
            <person name="Lyons E."/>
            <person name="Wicker T."/>
            <person name="Salzberg S.L."/>
            <person name="Devos K.M."/>
            <person name="Dvorak J."/>
        </authorList>
    </citation>
    <scope>NUCLEOTIDE SEQUENCE [LARGE SCALE GENOMIC DNA]</scope>
    <source>
        <strain evidence="3">cv. AL8/78</strain>
    </source>
</reference>
<proteinExistence type="predicted"/>
<evidence type="ECO:0000313" key="4">
    <source>
        <dbReference type="Proteomes" id="UP000015105"/>
    </source>
</evidence>
<name>A0A452ZLN8_AEGTS</name>